<dbReference type="AlphaFoldDB" id="A0A3A8ZZE8"/>
<dbReference type="EMBL" id="RAYQ01000095">
    <property type="protein sequence ID" value="RKI84860.1"/>
    <property type="molecule type" value="Genomic_DNA"/>
</dbReference>
<gene>
    <name evidence="2" type="ORF">D7V94_23080</name>
</gene>
<organism evidence="2 3">
    <name type="scientific">Parablautia intestinalis</name>
    <dbReference type="NCBI Taxonomy" id="2320100"/>
    <lineage>
        <taxon>Bacteria</taxon>
        <taxon>Bacillati</taxon>
        <taxon>Bacillota</taxon>
        <taxon>Clostridia</taxon>
        <taxon>Lachnospirales</taxon>
        <taxon>Lachnospiraceae</taxon>
        <taxon>Parablautia</taxon>
    </lineage>
</organism>
<sequence>MQIEKMKENVHVFNDSHVQLKTMGNIYEVRCMSCHSTKIPILKLYKDYFLELTTGEIREFQHADRRTDNLASVAQSLKHLREYINTNVTDSHKALFITLTYAENMQSAETLYNDFRKFNMRLSYYLRKNRLPPYEYIVTIEPQARGSLHAHLILIFQVKAPFIPHEKLATLWGHGFVKIKALKNVDNIGAYLSAYLGDMELDEVLATSNTKCKGFKIVESIDEHGNRQSKAVIKGARLKLYPKGFRLFRKSRGIKPPIVKGCTYAEAMQEMGNAVLTYEKTVKIAGDDGTIYNIINYRHYNKKYSQNKSDTQEKTPIFPCQ</sequence>
<name>A0A3A8ZZE8_9FIRM</name>
<dbReference type="Pfam" id="PF23343">
    <property type="entry name" value="REP_ORF2-G2P"/>
    <property type="match status" value="1"/>
</dbReference>
<dbReference type="RefSeq" id="WP_120472559.1">
    <property type="nucleotide sequence ID" value="NZ_RAYQ01000095.1"/>
</dbReference>
<keyword evidence="3" id="KW-1185">Reference proteome</keyword>
<evidence type="ECO:0000313" key="3">
    <source>
        <dbReference type="Proteomes" id="UP000280696"/>
    </source>
</evidence>
<dbReference type="OrthoDB" id="1733540at2"/>
<proteinExistence type="predicted"/>
<protein>
    <recommendedName>
        <fullName evidence="1">Replication-associated protein ORF2/G2P domain-containing protein</fullName>
    </recommendedName>
</protein>
<dbReference type="InterPro" id="IPR056906">
    <property type="entry name" value="ORF2/G2P_dom"/>
</dbReference>
<dbReference type="Proteomes" id="UP000280696">
    <property type="component" value="Unassembled WGS sequence"/>
</dbReference>
<accession>A0A3A8ZZE8</accession>
<reference evidence="2 3" key="1">
    <citation type="submission" date="2018-09" db="EMBL/GenBank/DDBJ databases">
        <title>Murine metabolic-syndrome-specific gut microbial biobank.</title>
        <authorList>
            <person name="Liu C."/>
        </authorList>
    </citation>
    <scope>NUCLEOTIDE SEQUENCE [LARGE SCALE GENOMIC DNA]</scope>
    <source>
        <strain evidence="2 3">0.1xD8-82</strain>
    </source>
</reference>
<evidence type="ECO:0000313" key="2">
    <source>
        <dbReference type="EMBL" id="RKI84860.1"/>
    </source>
</evidence>
<evidence type="ECO:0000259" key="1">
    <source>
        <dbReference type="Pfam" id="PF23343"/>
    </source>
</evidence>
<feature type="domain" description="Replication-associated protein ORF2/G2P" evidence="1">
    <location>
        <begin position="95"/>
        <end position="197"/>
    </location>
</feature>
<comment type="caution">
    <text evidence="2">The sequence shown here is derived from an EMBL/GenBank/DDBJ whole genome shotgun (WGS) entry which is preliminary data.</text>
</comment>